<accession>A0A9W8UST8</accession>
<name>A0A9W8UST8_AKAMU</name>
<protein>
    <submittedName>
        <fullName evidence="2">Uncharacterized protein</fullName>
    </submittedName>
</protein>
<dbReference type="AlphaFoldDB" id="A0A9W8UST8"/>
<keyword evidence="3" id="KW-1185">Reference proteome</keyword>
<proteinExistence type="predicted"/>
<dbReference type="KEGG" id="amus:LMH87_006228"/>
<organism evidence="2 3">
    <name type="scientific">Akanthomyces muscarius</name>
    <name type="common">Entomopathogenic fungus</name>
    <name type="synonym">Lecanicillium muscarium</name>
    <dbReference type="NCBI Taxonomy" id="2231603"/>
    <lineage>
        <taxon>Eukaryota</taxon>
        <taxon>Fungi</taxon>
        <taxon>Dikarya</taxon>
        <taxon>Ascomycota</taxon>
        <taxon>Pezizomycotina</taxon>
        <taxon>Sordariomycetes</taxon>
        <taxon>Hypocreomycetidae</taxon>
        <taxon>Hypocreales</taxon>
        <taxon>Cordycipitaceae</taxon>
        <taxon>Akanthomyces</taxon>
    </lineage>
</organism>
<gene>
    <name evidence="2" type="ORF">LMH87_006228</name>
</gene>
<sequence length="119" mass="12795">MSSIISTTLTVGYQTQDGHPPSRDCSGSSPAVTPAKLPSNDAAPKVSLRSPAHPRPPHLRKFFVGRMVLNAWLLTGLPSTINDGPSLATGEWVDAVFARQQRLINYPDIVLADYQPTSA</sequence>
<dbReference type="EMBL" id="JAJHUN010000001">
    <property type="protein sequence ID" value="KAJ4164558.1"/>
    <property type="molecule type" value="Genomic_DNA"/>
</dbReference>
<feature type="compositionally biased region" description="Polar residues" evidence="1">
    <location>
        <begin position="1"/>
        <end position="17"/>
    </location>
</feature>
<dbReference type="Proteomes" id="UP001144673">
    <property type="component" value="Chromosome 1"/>
</dbReference>
<feature type="region of interest" description="Disordered" evidence="1">
    <location>
        <begin position="1"/>
        <end position="54"/>
    </location>
</feature>
<evidence type="ECO:0000313" key="3">
    <source>
        <dbReference type="Proteomes" id="UP001144673"/>
    </source>
</evidence>
<reference evidence="2" key="1">
    <citation type="journal article" date="2023" name="Access Microbiol">
        <title>De-novo genome assembly for Akanthomyces muscarius, a biocontrol agent of insect agricultural pests.</title>
        <authorList>
            <person name="Erdos Z."/>
            <person name="Studholme D.J."/>
            <person name="Raymond B."/>
            <person name="Sharma M."/>
        </authorList>
    </citation>
    <scope>NUCLEOTIDE SEQUENCE</scope>
    <source>
        <strain evidence="2">Ve6</strain>
    </source>
</reference>
<dbReference type="RefSeq" id="XP_056059473.1">
    <property type="nucleotide sequence ID" value="XM_056204081.1"/>
</dbReference>
<comment type="caution">
    <text evidence="2">The sequence shown here is derived from an EMBL/GenBank/DDBJ whole genome shotgun (WGS) entry which is preliminary data.</text>
</comment>
<evidence type="ECO:0000313" key="2">
    <source>
        <dbReference type="EMBL" id="KAJ4164558.1"/>
    </source>
</evidence>
<evidence type="ECO:0000256" key="1">
    <source>
        <dbReference type="SAM" id="MobiDB-lite"/>
    </source>
</evidence>
<dbReference type="GeneID" id="80893387"/>